<accession>A0A6I7HV10</accession>
<evidence type="ECO:0000313" key="3">
    <source>
        <dbReference type="Proteomes" id="UP000252582"/>
    </source>
</evidence>
<dbReference type="RefSeq" id="WP_114361691.1">
    <property type="nucleotide sequence ID" value="NZ_QPIX01000001.1"/>
</dbReference>
<name>A0A6I7HV10_9HYPH</name>
<dbReference type="Proteomes" id="UP000252582">
    <property type="component" value="Unassembled WGS sequence"/>
</dbReference>
<sequence>MKAKTTGTGCDATAGTPVLSAALNDNQRTIAWLRRAHGEQLALCNELEEIADSLPSSVNREKCLYAAKMLGPLVQSIHEYEEAVLFPWIESQRGPQLHETIERLKFEHCEDECFAEELTDALLKLGTGDAVNMEAVGYMLRGFFEGMRRHIAFERDCLLTQLPPDATPNGHH</sequence>
<dbReference type="Pfam" id="PF01814">
    <property type="entry name" value="Hemerythrin"/>
    <property type="match status" value="1"/>
</dbReference>
<keyword evidence="3" id="KW-1185">Reference proteome</keyword>
<dbReference type="InterPro" id="IPR012312">
    <property type="entry name" value="Hemerythrin-like"/>
</dbReference>
<proteinExistence type="predicted"/>
<organism evidence="2 3">
    <name type="scientific">Ciceribacter lividus</name>
    <dbReference type="NCBI Taxonomy" id="1197950"/>
    <lineage>
        <taxon>Bacteria</taxon>
        <taxon>Pseudomonadati</taxon>
        <taxon>Pseudomonadota</taxon>
        <taxon>Alphaproteobacteria</taxon>
        <taxon>Hyphomicrobiales</taxon>
        <taxon>Rhizobiaceae</taxon>
        <taxon>Ciceribacter</taxon>
    </lineage>
</organism>
<dbReference type="EMBL" id="QPIX01000001">
    <property type="protein sequence ID" value="RCW28655.1"/>
    <property type="molecule type" value="Genomic_DNA"/>
</dbReference>
<comment type="caution">
    <text evidence="2">The sequence shown here is derived from an EMBL/GenBank/DDBJ whole genome shotgun (WGS) entry which is preliminary data.</text>
</comment>
<dbReference type="Gene3D" id="1.20.120.520">
    <property type="entry name" value="nmb1532 protein domain like"/>
    <property type="match status" value="1"/>
</dbReference>
<evidence type="ECO:0000259" key="1">
    <source>
        <dbReference type="Pfam" id="PF01814"/>
    </source>
</evidence>
<evidence type="ECO:0000313" key="2">
    <source>
        <dbReference type="EMBL" id="RCW28655.1"/>
    </source>
</evidence>
<dbReference type="AlphaFoldDB" id="A0A6I7HV10"/>
<protein>
    <submittedName>
        <fullName evidence="2">Hemerythrin HHE cation binding domain-containing protein</fullName>
    </submittedName>
</protein>
<gene>
    <name evidence="2" type="ORF">DFR48_101672</name>
</gene>
<feature type="domain" description="Hemerythrin-like" evidence="1">
    <location>
        <begin position="30"/>
        <end position="159"/>
    </location>
</feature>
<reference evidence="2 3" key="1">
    <citation type="submission" date="2018-07" db="EMBL/GenBank/DDBJ databases">
        <title>Genomic Encyclopedia of Type Strains, Phase IV (KMG-IV): sequencing the most valuable type-strain genomes for metagenomic binning, comparative biology and taxonomic classification.</title>
        <authorList>
            <person name="Goeker M."/>
        </authorList>
    </citation>
    <scope>NUCLEOTIDE SEQUENCE [LARGE SCALE GENOMIC DNA]</scope>
    <source>
        <strain evidence="2 3">DSM 25528</strain>
    </source>
</reference>